<feature type="domain" description="CAAX prenyl protease 2/Lysostaphin resistance protein A-like" evidence="3">
    <location>
        <begin position="600"/>
        <end position="691"/>
    </location>
</feature>
<dbReference type="GO" id="GO:0005886">
    <property type="term" value="C:plasma membrane"/>
    <property type="evidence" value="ECO:0007669"/>
    <property type="project" value="UniProtKB-SubCell"/>
</dbReference>
<dbReference type="PANTHER" id="PTHR43471:SF3">
    <property type="entry name" value="ABC TRANSPORTER PERMEASE PROTEIN NATB"/>
    <property type="match status" value="1"/>
</dbReference>
<protein>
    <submittedName>
        <fullName evidence="4">ABC-2 family transporter protein</fullName>
    </submittedName>
</protein>
<feature type="transmembrane region" description="Helical" evidence="2">
    <location>
        <begin position="428"/>
        <end position="452"/>
    </location>
</feature>
<reference evidence="4 5" key="1">
    <citation type="submission" date="2019-02" db="EMBL/GenBank/DDBJ databases">
        <title>Deep-cultivation of Planctomycetes and their phenomic and genomic characterization uncovers novel biology.</title>
        <authorList>
            <person name="Wiegand S."/>
            <person name="Jogler M."/>
            <person name="Boedeker C."/>
            <person name="Pinto D."/>
            <person name="Vollmers J."/>
            <person name="Rivas-Marin E."/>
            <person name="Kohn T."/>
            <person name="Peeters S.H."/>
            <person name="Heuer A."/>
            <person name="Rast P."/>
            <person name="Oberbeckmann S."/>
            <person name="Bunk B."/>
            <person name="Jeske O."/>
            <person name="Meyerdierks A."/>
            <person name="Storesund J.E."/>
            <person name="Kallscheuer N."/>
            <person name="Luecker S."/>
            <person name="Lage O.M."/>
            <person name="Pohl T."/>
            <person name="Merkel B.J."/>
            <person name="Hornburger P."/>
            <person name="Mueller R.-W."/>
            <person name="Bruemmer F."/>
            <person name="Labrenz M."/>
            <person name="Spormann A.M."/>
            <person name="Op den Camp H."/>
            <person name="Overmann J."/>
            <person name="Amann R."/>
            <person name="Jetten M.S.M."/>
            <person name="Mascher T."/>
            <person name="Medema M.H."/>
            <person name="Devos D.P."/>
            <person name="Kaster A.-K."/>
            <person name="Ovreas L."/>
            <person name="Rohde M."/>
            <person name="Galperin M.Y."/>
            <person name="Jogler C."/>
        </authorList>
    </citation>
    <scope>NUCLEOTIDE SEQUENCE [LARGE SCALE GENOMIC DNA]</scope>
    <source>
        <strain evidence="4 5">Mal33</strain>
    </source>
</reference>
<feature type="transmembrane region" description="Helical" evidence="2">
    <location>
        <begin position="632"/>
        <end position="650"/>
    </location>
</feature>
<feature type="transmembrane region" description="Helical" evidence="2">
    <location>
        <begin position="662"/>
        <end position="688"/>
    </location>
</feature>
<feature type="transmembrane region" description="Helical" evidence="2">
    <location>
        <begin position="716"/>
        <end position="737"/>
    </location>
</feature>
<keyword evidence="5" id="KW-1185">Reference proteome</keyword>
<feature type="transmembrane region" description="Helical" evidence="2">
    <location>
        <begin position="250"/>
        <end position="273"/>
    </location>
</feature>
<dbReference type="InterPro" id="IPR003675">
    <property type="entry name" value="Rce1/LyrA-like_dom"/>
</dbReference>
<dbReference type="Pfam" id="PF02517">
    <property type="entry name" value="Rce1-like"/>
    <property type="match status" value="1"/>
</dbReference>
<gene>
    <name evidence="4" type="ORF">Mal33_21190</name>
</gene>
<keyword evidence="2" id="KW-0472">Membrane</keyword>
<feature type="transmembrane region" description="Helical" evidence="2">
    <location>
        <begin position="54"/>
        <end position="76"/>
    </location>
</feature>
<evidence type="ECO:0000256" key="2">
    <source>
        <dbReference type="SAM" id="Phobius"/>
    </source>
</evidence>
<feature type="transmembrane region" description="Helical" evidence="2">
    <location>
        <begin position="481"/>
        <end position="501"/>
    </location>
</feature>
<feature type="compositionally biased region" description="Basic and acidic residues" evidence="1">
    <location>
        <begin position="9"/>
        <end position="19"/>
    </location>
</feature>
<feature type="region of interest" description="Disordered" evidence="1">
    <location>
        <begin position="1"/>
        <end position="34"/>
    </location>
</feature>
<dbReference type="AlphaFoldDB" id="A0A518IST6"/>
<feature type="transmembrane region" description="Helical" evidence="2">
    <location>
        <begin position="513"/>
        <end position="532"/>
    </location>
</feature>
<accession>A0A518IST6</accession>
<dbReference type="GO" id="GO:0080120">
    <property type="term" value="P:CAAX-box protein maturation"/>
    <property type="evidence" value="ECO:0007669"/>
    <property type="project" value="UniProtKB-ARBA"/>
</dbReference>
<dbReference type="RefSeq" id="WP_197453152.1">
    <property type="nucleotide sequence ID" value="NZ_CP036318.1"/>
</dbReference>
<dbReference type="Pfam" id="PF12679">
    <property type="entry name" value="ABC2_membrane_2"/>
    <property type="match status" value="1"/>
</dbReference>
<sequence length="752" mass="81912">MNSSVQGPGDRDAELDHLSDQTADAGRSSRPSSIRTSRLAIKELREILRDRRTIMTLVLMPLLVYPLLGVTVQKFLLNSLQQQQTTVYDIGVANEPDGHLLLSLLHQGRMLIDEAEEPKQDVADQADQPDQLASLLGVDGDSAVDLNIIQPFEPSGSRDQLQRLIADQVLQVGVLLHWSGEQGDPQRQPRFELIYDKRMASARAARDELVLRLQAVNDTWTRNVLRQAKIASDVPAPYDEHFIESRAQSFSMVTFVPLMLVLMTITGAVYPAIDLTAGERERGTMEILIAAPVPRISLLIGKFVAVLAVAMLTAVVNLIAMLITVYTLGIDGMIFGEGGVSVVVVLQILLLLLVFAAFFSAMMLGLTSFARSFKEAQAYLIPLMLVALAPGLLSLMPELKLNATLALVPLVNIVLAGRDLLQGTLVPALFAITLISTSLYGLLALTLAARVFGTDSILYGSGGSWADLFRRPAALRSAPTMPTAMFCLAVLFPGFIVIGGMSSRIQGPMSNKLIANAIVTMLLFVALPWLFARLSHVRIKTAFFLQLPRWSTFLAAVLLGCSVWTMAYELEILTLSSGRIELLKQIFEAMKFDFAAIPWPLKLLTLAVVPAVCEEFFFRGFLLSGFLRNGKPWVAIVATAGLFGLFHVIVRDSLLFERFLPSSLMGLVLGIVCYRCGSLYPGIVLHALHNGILVSMSHFEKSLLARGIGVEAQSHLPLLVLFAAVLLIAAGAALLGWSTRPTASPRPLPANS</sequence>
<name>A0A518IST6_9BACT</name>
<feature type="transmembrane region" description="Helical" evidence="2">
    <location>
        <begin position="303"/>
        <end position="328"/>
    </location>
</feature>
<keyword evidence="2" id="KW-0812">Transmembrane</keyword>
<evidence type="ECO:0000259" key="3">
    <source>
        <dbReference type="Pfam" id="PF02517"/>
    </source>
</evidence>
<dbReference type="Proteomes" id="UP000316770">
    <property type="component" value="Chromosome"/>
</dbReference>
<feature type="transmembrane region" description="Helical" evidence="2">
    <location>
        <begin position="552"/>
        <end position="573"/>
    </location>
</feature>
<proteinExistence type="predicted"/>
<feature type="transmembrane region" description="Helical" evidence="2">
    <location>
        <begin position="594"/>
        <end position="612"/>
    </location>
</feature>
<evidence type="ECO:0000313" key="4">
    <source>
        <dbReference type="EMBL" id="QDV56140.1"/>
    </source>
</evidence>
<dbReference type="GO" id="GO:0140359">
    <property type="term" value="F:ABC-type transporter activity"/>
    <property type="evidence" value="ECO:0007669"/>
    <property type="project" value="InterPro"/>
</dbReference>
<dbReference type="NCBIfam" id="NF041647">
    <property type="entry name" value="ABC_perm_CPBP"/>
    <property type="match status" value="1"/>
</dbReference>
<dbReference type="PANTHER" id="PTHR43471">
    <property type="entry name" value="ABC TRANSPORTER PERMEASE"/>
    <property type="match status" value="1"/>
</dbReference>
<evidence type="ECO:0000256" key="1">
    <source>
        <dbReference type="SAM" id="MobiDB-lite"/>
    </source>
</evidence>
<organism evidence="4 5">
    <name type="scientific">Rosistilla oblonga</name>
    <dbReference type="NCBI Taxonomy" id="2527990"/>
    <lineage>
        <taxon>Bacteria</taxon>
        <taxon>Pseudomonadati</taxon>
        <taxon>Planctomycetota</taxon>
        <taxon>Planctomycetia</taxon>
        <taxon>Pirellulales</taxon>
        <taxon>Pirellulaceae</taxon>
        <taxon>Rosistilla</taxon>
    </lineage>
</organism>
<feature type="transmembrane region" description="Helical" evidence="2">
    <location>
        <begin position="340"/>
        <end position="366"/>
    </location>
</feature>
<keyword evidence="2" id="KW-1133">Transmembrane helix</keyword>
<dbReference type="GO" id="GO:0004175">
    <property type="term" value="F:endopeptidase activity"/>
    <property type="evidence" value="ECO:0007669"/>
    <property type="project" value="UniProtKB-ARBA"/>
</dbReference>
<feature type="transmembrane region" description="Helical" evidence="2">
    <location>
        <begin position="378"/>
        <end position="397"/>
    </location>
</feature>
<evidence type="ECO:0000313" key="5">
    <source>
        <dbReference type="Proteomes" id="UP000316770"/>
    </source>
</evidence>
<dbReference type="EMBL" id="CP036318">
    <property type="protein sequence ID" value="QDV56140.1"/>
    <property type="molecule type" value="Genomic_DNA"/>
</dbReference>